<accession>A0A9W4HJ36</accession>
<dbReference type="Gene3D" id="3.20.20.190">
    <property type="entry name" value="Phosphatidylinositol (PI) phosphodiesterase"/>
    <property type="match status" value="1"/>
</dbReference>
<dbReference type="OrthoDB" id="7984201at2759"/>
<keyword evidence="1" id="KW-0732">Signal</keyword>
<dbReference type="EMBL" id="CAJVOS010000016">
    <property type="protein sequence ID" value="CAG8053851.1"/>
    <property type="molecule type" value="Genomic_DNA"/>
</dbReference>
<dbReference type="AlphaFoldDB" id="A0A9W4HJ36"/>
<reference evidence="2" key="1">
    <citation type="submission" date="2021-07" db="EMBL/GenBank/DDBJ databases">
        <authorList>
            <person name="Branca A.L. A."/>
        </authorList>
    </citation>
    <scope>NUCLEOTIDE SEQUENCE</scope>
</reference>
<name>A0A9W4HJ36_PENOL</name>
<dbReference type="PANTHER" id="PTHR13593:SF80">
    <property type="entry name" value="PLC-LIKE PHOSPHODIESTERASE"/>
    <property type="match status" value="1"/>
</dbReference>
<gene>
    <name evidence="2" type="ORF">POLS_LOCUS3344</name>
</gene>
<organism evidence="2 3">
    <name type="scientific">Penicillium olsonii</name>
    <dbReference type="NCBI Taxonomy" id="99116"/>
    <lineage>
        <taxon>Eukaryota</taxon>
        <taxon>Fungi</taxon>
        <taxon>Dikarya</taxon>
        <taxon>Ascomycota</taxon>
        <taxon>Pezizomycotina</taxon>
        <taxon>Eurotiomycetes</taxon>
        <taxon>Eurotiomycetidae</taxon>
        <taxon>Eurotiales</taxon>
        <taxon>Aspergillaceae</taxon>
        <taxon>Penicillium</taxon>
    </lineage>
</organism>
<evidence type="ECO:0000313" key="3">
    <source>
        <dbReference type="Proteomes" id="UP001153618"/>
    </source>
</evidence>
<protein>
    <recommendedName>
        <fullName evidence="4">PLC-like phosphodiesterase</fullName>
    </recommendedName>
</protein>
<dbReference type="PANTHER" id="PTHR13593">
    <property type="match status" value="1"/>
</dbReference>
<dbReference type="InterPro" id="IPR051057">
    <property type="entry name" value="PI-PLC_domain"/>
</dbReference>
<evidence type="ECO:0008006" key="4">
    <source>
        <dbReference type="Google" id="ProtNLM"/>
    </source>
</evidence>
<dbReference type="InterPro" id="IPR017946">
    <property type="entry name" value="PLC-like_Pdiesterase_TIM-brl"/>
</dbReference>
<dbReference type="GO" id="GO:0008081">
    <property type="term" value="F:phosphoric diester hydrolase activity"/>
    <property type="evidence" value="ECO:0007669"/>
    <property type="project" value="InterPro"/>
</dbReference>
<dbReference type="SUPFAM" id="SSF51695">
    <property type="entry name" value="PLC-like phosphodiesterases"/>
    <property type="match status" value="1"/>
</dbReference>
<proteinExistence type="predicted"/>
<evidence type="ECO:0000313" key="2">
    <source>
        <dbReference type="EMBL" id="CAG8053851.1"/>
    </source>
</evidence>
<evidence type="ECO:0000256" key="1">
    <source>
        <dbReference type="SAM" id="SignalP"/>
    </source>
</evidence>
<keyword evidence="3" id="KW-1185">Reference proteome</keyword>
<comment type="caution">
    <text evidence="2">The sequence shown here is derived from an EMBL/GenBank/DDBJ whole genome shotgun (WGS) entry which is preliminary data.</text>
</comment>
<dbReference type="GO" id="GO:0006629">
    <property type="term" value="P:lipid metabolic process"/>
    <property type="evidence" value="ECO:0007669"/>
    <property type="project" value="InterPro"/>
</dbReference>
<feature type="signal peptide" evidence="1">
    <location>
        <begin position="1"/>
        <end position="15"/>
    </location>
</feature>
<dbReference type="Proteomes" id="UP001153618">
    <property type="component" value="Unassembled WGS sequence"/>
</dbReference>
<feature type="chain" id="PRO_5040783423" description="PLC-like phosphodiesterase" evidence="1">
    <location>
        <begin position="16"/>
        <end position="375"/>
    </location>
</feature>
<dbReference type="Pfam" id="PF26146">
    <property type="entry name" value="PI-PLC_X"/>
    <property type="match status" value="1"/>
</dbReference>
<sequence>MRVFNFLPLLPAVLANPLAKRSTACNNSPDLCSKSYGEITHLGAHDSPFLRDASTSNSVAGNQYFDTPTQLSAGVRLVTAQVHKSNSQWRLCHSSCSLLDAGLLSDWLKKIKSWLDDNPNEVVTILLVNSDDASASELNTEFTTANITDYAYKPDSQSSAPTSWPTLQTMIDDDKRLVVFVASLTTSDSYPYLMDEFTFLWENPYDTSSASNFSCQVDRPSAYSGNAASANAANLLPLMNHFLYSSDLAKFDIEYPNASYIGTTNAASGGTGNLGDSASDCKKEWSGRQPAFILVDFFNRGPAIDTVDSLNNVTDPVGRKSVSEASTNSASSGSSVFKGLVELADSAKAGTSVSMGNWIWAGGNWGNLLGGGISF</sequence>